<accession>A0A1D3CYK7</accession>
<dbReference type="Pfam" id="PF17833">
    <property type="entry name" value="pre-PUA_NIP7"/>
    <property type="match status" value="1"/>
</dbReference>
<dbReference type="PROSITE" id="PS50890">
    <property type="entry name" value="PUA"/>
    <property type="match status" value="1"/>
</dbReference>
<dbReference type="InParanoid" id="A0A1D3CYK7"/>
<dbReference type="Pfam" id="PF03657">
    <property type="entry name" value="UPF0113"/>
    <property type="match status" value="1"/>
</dbReference>
<dbReference type="InterPro" id="IPR005155">
    <property type="entry name" value="UPF0113_PUA"/>
</dbReference>
<dbReference type="InterPro" id="IPR036974">
    <property type="entry name" value="PUA_sf"/>
</dbReference>
<dbReference type="InterPro" id="IPR002478">
    <property type="entry name" value="PUA"/>
</dbReference>
<dbReference type="FunCoup" id="A0A1D3CYK7">
    <property type="interactions" value="166"/>
</dbReference>
<dbReference type="Gene3D" id="2.30.130.10">
    <property type="entry name" value="PUA domain"/>
    <property type="match status" value="1"/>
</dbReference>
<proteinExistence type="predicted"/>
<sequence length="322" mass="35245">MRPLTEDEIKLVLEKLSKFLGDNLMHLIENPSNPHVFRLHRDRVFFMSEKLLKATGCIPRKNLLSAGQCLGKLTKAKKFRLGITALHLLAKYTPHKVWLKPGGEQAFVYGNHIIKRHVGRLTADMPSGAGVCVLSLNGDLPLGFGTSAKATAEIHAAPTEAISFYHHADVGEYLREEADLQDDEWLGLGADLGALDSRPSTAPHGVCAFSWATCPRGEVRDYDTRLNAWSSNNALRCARAAPIPSHHKTERVFDRSATPPVDQEDVTMCFAQTSRKSKVDAQAAGSPLGYIEQQQDFLGVIVLHPLAILGLAKVADALVSEV</sequence>
<evidence type="ECO:0000313" key="2">
    <source>
        <dbReference type="EMBL" id="OEH76280.1"/>
    </source>
</evidence>
<feature type="domain" description="PUA" evidence="1">
    <location>
        <begin position="95"/>
        <end position="171"/>
    </location>
</feature>
<dbReference type="VEuPathDB" id="ToxoDB:cyc_01126"/>
<dbReference type="FunFam" id="3.10.450.220:FF:000001">
    <property type="entry name" value="60S ribosome subunit biogenesis protein NIP7 homolog"/>
    <property type="match status" value="1"/>
</dbReference>
<dbReference type="CDD" id="cd21151">
    <property type="entry name" value="PUA_Nip7-like"/>
    <property type="match status" value="1"/>
</dbReference>
<protein>
    <submittedName>
        <fullName evidence="2">60s ribosome subunit biogenesis protein</fullName>
    </submittedName>
</protein>
<dbReference type="InterPro" id="IPR055359">
    <property type="entry name" value="Nip7_N_euk"/>
</dbReference>
<evidence type="ECO:0000259" key="1">
    <source>
        <dbReference type="SMART" id="SM00359"/>
    </source>
</evidence>
<dbReference type="VEuPathDB" id="ToxoDB:LOC34618191"/>
<dbReference type="AlphaFoldDB" id="A0A1D3CYK7"/>
<organism evidence="2 3">
    <name type="scientific">Cyclospora cayetanensis</name>
    <dbReference type="NCBI Taxonomy" id="88456"/>
    <lineage>
        <taxon>Eukaryota</taxon>
        <taxon>Sar</taxon>
        <taxon>Alveolata</taxon>
        <taxon>Apicomplexa</taxon>
        <taxon>Conoidasida</taxon>
        <taxon>Coccidia</taxon>
        <taxon>Eucoccidiorida</taxon>
        <taxon>Eimeriorina</taxon>
        <taxon>Eimeriidae</taxon>
        <taxon>Cyclospora</taxon>
    </lineage>
</organism>
<dbReference type="SUPFAM" id="SSF88697">
    <property type="entry name" value="PUA domain-like"/>
    <property type="match status" value="1"/>
</dbReference>
<dbReference type="InterPro" id="IPR015947">
    <property type="entry name" value="PUA-like_sf"/>
</dbReference>
<dbReference type="SUPFAM" id="SSF88802">
    <property type="entry name" value="Pre-PUA domain"/>
    <property type="match status" value="1"/>
</dbReference>
<dbReference type="SMART" id="SM00359">
    <property type="entry name" value="PUA"/>
    <property type="match status" value="1"/>
</dbReference>
<comment type="caution">
    <text evidence="2">The sequence shown here is derived from an EMBL/GenBank/DDBJ whole genome shotgun (WGS) entry which is preliminary data.</text>
</comment>
<dbReference type="GO" id="GO:0003723">
    <property type="term" value="F:RNA binding"/>
    <property type="evidence" value="ECO:0007669"/>
    <property type="project" value="InterPro"/>
</dbReference>
<name>A0A1D3CYK7_9EIME</name>
<evidence type="ECO:0000313" key="3">
    <source>
        <dbReference type="Proteomes" id="UP000095192"/>
    </source>
</evidence>
<dbReference type="InterPro" id="IPR040598">
    <property type="entry name" value="NIP7_N"/>
</dbReference>
<dbReference type="CDD" id="cd21146">
    <property type="entry name" value="Nip7_N_euk"/>
    <property type="match status" value="1"/>
</dbReference>
<dbReference type="Gene3D" id="3.10.450.220">
    <property type="match status" value="1"/>
</dbReference>
<reference evidence="2 3" key="1">
    <citation type="journal article" date="2016" name="BMC Genomics">
        <title>Comparative genomics reveals Cyclospora cayetanensis possesses coccidia-like metabolism and invasion components but unique surface antigens.</title>
        <authorList>
            <person name="Liu S."/>
            <person name="Wang L."/>
            <person name="Zheng H."/>
            <person name="Xu Z."/>
            <person name="Roellig D.M."/>
            <person name="Li N."/>
            <person name="Frace M.A."/>
            <person name="Tang K."/>
            <person name="Arrowood M.J."/>
            <person name="Moss D.M."/>
            <person name="Zhang L."/>
            <person name="Feng Y."/>
            <person name="Xiao L."/>
        </authorList>
    </citation>
    <scope>NUCLEOTIDE SEQUENCE [LARGE SCALE GENOMIC DNA]</scope>
    <source>
        <strain evidence="2 3">CHN_HEN01</strain>
    </source>
</reference>
<dbReference type="Proteomes" id="UP000095192">
    <property type="component" value="Unassembled WGS sequence"/>
</dbReference>
<gene>
    <name evidence="2" type="ORF">cyc_01126</name>
</gene>
<keyword evidence="3" id="KW-1185">Reference proteome</keyword>
<dbReference type="EMBL" id="JROU02001494">
    <property type="protein sequence ID" value="OEH76280.1"/>
    <property type="molecule type" value="Genomic_DNA"/>
</dbReference>